<evidence type="ECO:0000313" key="3">
    <source>
        <dbReference type="Proteomes" id="UP000527355"/>
    </source>
</evidence>
<proteinExistence type="predicted"/>
<sequence>MMRIIDWLLPARPLLGSNPGMCPDQEANPRPLSPQAYALSTESNWLELIFFLKNHLRSWTPPFGRGLQSSFCLLIPSGRTFSCWSVGPTARTVSGCTTTDRVYYVSEKILKLVANISGDRLVSLGICFGKFTKTHKFRLHIIALDYLAPYAKYQVWIKPGAEQSFLHGNHLLKSGLGRNH</sequence>
<dbReference type="EMBL" id="JABWUV010000038">
    <property type="protein sequence ID" value="KAF6270775.1"/>
    <property type="molecule type" value="Genomic_DNA"/>
</dbReference>
<protein>
    <recommendedName>
        <fullName evidence="1">60S ribosome subunit biogenesis protein NIP7 pre-PUA domain-containing protein</fullName>
    </recommendedName>
</protein>
<keyword evidence="3" id="KW-1185">Reference proteome</keyword>
<dbReference type="Pfam" id="PF17833">
    <property type="entry name" value="pre-PUA_NIP7"/>
    <property type="match status" value="1"/>
</dbReference>
<dbReference type="InterPro" id="IPR005155">
    <property type="entry name" value="UPF0113_PUA"/>
</dbReference>
<dbReference type="InterPro" id="IPR036974">
    <property type="entry name" value="PUA_sf"/>
</dbReference>
<dbReference type="Proteomes" id="UP000527355">
    <property type="component" value="Unassembled WGS sequence"/>
</dbReference>
<organism evidence="2 3">
    <name type="scientific">Myotis myotis</name>
    <name type="common">Greater mouse-eared bat</name>
    <name type="synonym">Vespertilio myotis</name>
    <dbReference type="NCBI Taxonomy" id="51298"/>
    <lineage>
        <taxon>Eukaryota</taxon>
        <taxon>Metazoa</taxon>
        <taxon>Chordata</taxon>
        <taxon>Craniata</taxon>
        <taxon>Vertebrata</taxon>
        <taxon>Euteleostomi</taxon>
        <taxon>Mammalia</taxon>
        <taxon>Eutheria</taxon>
        <taxon>Laurasiatheria</taxon>
        <taxon>Chiroptera</taxon>
        <taxon>Yangochiroptera</taxon>
        <taxon>Vespertilionidae</taxon>
        <taxon>Myotis</taxon>
    </lineage>
</organism>
<accession>A0A7J7R494</accession>
<name>A0A7J7R494_MYOMY</name>
<dbReference type="SUPFAM" id="SSF88802">
    <property type="entry name" value="Pre-PUA domain"/>
    <property type="match status" value="1"/>
</dbReference>
<dbReference type="CDD" id="cd21151">
    <property type="entry name" value="PUA_Nip7-like"/>
    <property type="match status" value="1"/>
</dbReference>
<dbReference type="InterPro" id="IPR040598">
    <property type="entry name" value="NIP7_N"/>
</dbReference>
<dbReference type="SUPFAM" id="SSF88697">
    <property type="entry name" value="PUA domain-like"/>
    <property type="match status" value="1"/>
</dbReference>
<dbReference type="VEuPathDB" id="HostDB:GeneID_118674524"/>
<evidence type="ECO:0000313" key="2">
    <source>
        <dbReference type="EMBL" id="KAF6270775.1"/>
    </source>
</evidence>
<dbReference type="PROSITE" id="PS50890">
    <property type="entry name" value="PUA"/>
    <property type="match status" value="1"/>
</dbReference>
<dbReference type="CDD" id="cd21146">
    <property type="entry name" value="Nip7_N_euk"/>
    <property type="match status" value="1"/>
</dbReference>
<feature type="domain" description="60S ribosome subunit biogenesis protein NIP7 pre-PUA" evidence="1">
    <location>
        <begin position="99"/>
        <end position="141"/>
    </location>
</feature>
<gene>
    <name evidence="2" type="ORF">mMyoMyo1_010906</name>
</gene>
<dbReference type="Gene3D" id="3.10.450.220">
    <property type="match status" value="1"/>
</dbReference>
<evidence type="ECO:0000259" key="1">
    <source>
        <dbReference type="Pfam" id="PF17833"/>
    </source>
</evidence>
<dbReference type="GO" id="GO:0003723">
    <property type="term" value="F:RNA binding"/>
    <property type="evidence" value="ECO:0007669"/>
    <property type="project" value="InterPro"/>
</dbReference>
<dbReference type="AlphaFoldDB" id="A0A7J7R494"/>
<dbReference type="Gene3D" id="2.30.130.10">
    <property type="entry name" value="PUA domain"/>
    <property type="match status" value="1"/>
</dbReference>
<reference evidence="2 3" key="1">
    <citation type="journal article" date="2020" name="Nature">
        <title>Six reference-quality genomes reveal evolution of bat adaptations.</title>
        <authorList>
            <person name="Jebb D."/>
            <person name="Huang Z."/>
            <person name="Pippel M."/>
            <person name="Hughes G.M."/>
            <person name="Lavrichenko K."/>
            <person name="Devanna P."/>
            <person name="Winkler S."/>
            <person name="Jermiin L.S."/>
            <person name="Skirmuntt E.C."/>
            <person name="Katzourakis A."/>
            <person name="Burkitt-Gray L."/>
            <person name="Ray D.A."/>
            <person name="Sullivan K.A.M."/>
            <person name="Roscito J.G."/>
            <person name="Kirilenko B.M."/>
            <person name="Davalos L.M."/>
            <person name="Corthals A.P."/>
            <person name="Power M.L."/>
            <person name="Jones G."/>
            <person name="Ransome R.D."/>
            <person name="Dechmann D.K.N."/>
            <person name="Locatelli A.G."/>
            <person name="Puechmaille S.J."/>
            <person name="Fedrigo O."/>
            <person name="Jarvis E.D."/>
            <person name="Hiller M."/>
            <person name="Vernes S.C."/>
            <person name="Myers E.W."/>
            <person name="Teeling E.C."/>
        </authorList>
    </citation>
    <scope>NUCLEOTIDE SEQUENCE [LARGE SCALE GENOMIC DNA]</scope>
    <source>
        <strain evidence="2">MMyoMyo1</strain>
        <tissue evidence="2">Flight muscle</tissue>
    </source>
</reference>
<dbReference type="InterPro" id="IPR055359">
    <property type="entry name" value="Nip7_N_euk"/>
</dbReference>
<dbReference type="InterPro" id="IPR015947">
    <property type="entry name" value="PUA-like_sf"/>
</dbReference>
<comment type="caution">
    <text evidence="2">The sequence shown here is derived from an EMBL/GenBank/DDBJ whole genome shotgun (WGS) entry which is preliminary data.</text>
</comment>